<dbReference type="Pfam" id="PF20152">
    <property type="entry name" value="DUF6534"/>
    <property type="match status" value="1"/>
</dbReference>
<keyword evidence="1" id="KW-0812">Transmembrane</keyword>
<feature type="transmembrane region" description="Helical" evidence="1">
    <location>
        <begin position="184"/>
        <end position="210"/>
    </location>
</feature>
<keyword evidence="1" id="KW-1133">Transmembrane helix</keyword>
<keyword evidence="1" id="KW-0472">Membrane</keyword>
<keyword evidence="4" id="KW-1185">Reference proteome</keyword>
<proteinExistence type="predicted"/>
<evidence type="ECO:0000313" key="4">
    <source>
        <dbReference type="Proteomes" id="UP000092993"/>
    </source>
</evidence>
<dbReference type="Proteomes" id="UP000092993">
    <property type="component" value="Unassembled WGS sequence"/>
</dbReference>
<dbReference type="InterPro" id="IPR045339">
    <property type="entry name" value="DUF6534"/>
</dbReference>
<evidence type="ECO:0000256" key="1">
    <source>
        <dbReference type="SAM" id="Phobius"/>
    </source>
</evidence>
<organism evidence="3 4">
    <name type="scientific">Grifola frondosa</name>
    <name type="common">Maitake</name>
    <name type="synonym">Polyporus frondosus</name>
    <dbReference type="NCBI Taxonomy" id="5627"/>
    <lineage>
        <taxon>Eukaryota</taxon>
        <taxon>Fungi</taxon>
        <taxon>Dikarya</taxon>
        <taxon>Basidiomycota</taxon>
        <taxon>Agaricomycotina</taxon>
        <taxon>Agaricomycetes</taxon>
        <taxon>Polyporales</taxon>
        <taxon>Grifolaceae</taxon>
        <taxon>Grifola</taxon>
    </lineage>
</organism>
<dbReference type="PANTHER" id="PTHR40465:SF1">
    <property type="entry name" value="DUF6534 DOMAIN-CONTAINING PROTEIN"/>
    <property type="match status" value="1"/>
</dbReference>
<protein>
    <recommendedName>
        <fullName evidence="2">DUF6534 domain-containing protein</fullName>
    </recommendedName>
</protein>
<sequence length="303" mass="33848">MFIGLCVTCILYGITTLQTFNYIQTYKEDPPLLKAMVSAVWVAETLQTIFSIQYMYMYVIRHFGDVVFMSRIYWSGGVALFFGIVVELIAQSFYIRRIWILSGRSVTTTAPLAFLVVCRFGFGTATSALGYIVPTWAILVVDKTAVMTVSVGQGCSAIVDIIMASILIYYLRQGRGCCNRSDNMLTLLIIYVVNTGALTSVFSILVAIMFGAQHRTLLFLSLSHIEYKLYANSFLGSLNVRQYIRRHGGNWTYPAMSLLARPPTAAAPSSGIEVTVHQETQMMNDELNYLESDIALEFSRGKV</sequence>
<comment type="caution">
    <text evidence="3">The sequence shown here is derived from an EMBL/GenBank/DDBJ whole genome shotgun (WGS) entry which is preliminary data.</text>
</comment>
<dbReference type="OrthoDB" id="2535105at2759"/>
<feature type="transmembrane region" description="Helical" evidence="1">
    <location>
        <begin position="35"/>
        <end position="60"/>
    </location>
</feature>
<evidence type="ECO:0000313" key="3">
    <source>
        <dbReference type="EMBL" id="OBZ76340.1"/>
    </source>
</evidence>
<feature type="domain" description="DUF6534" evidence="2">
    <location>
        <begin position="156"/>
        <end position="243"/>
    </location>
</feature>
<feature type="transmembrane region" description="Helical" evidence="1">
    <location>
        <begin position="72"/>
        <end position="94"/>
    </location>
</feature>
<name>A0A1C7MHN4_GRIFR</name>
<dbReference type="STRING" id="5627.A0A1C7MHN4"/>
<accession>A0A1C7MHN4</accession>
<gene>
    <name evidence="3" type="ORF">A0H81_03474</name>
</gene>
<feature type="transmembrane region" description="Helical" evidence="1">
    <location>
        <begin position="114"/>
        <end position="139"/>
    </location>
</feature>
<dbReference type="AlphaFoldDB" id="A0A1C7MHN4"/>
<reference evidence="3 4" key="1">
    <citation type="submission" date="2016-03" db="EMBL/GenBank/DDBJ databases">
        <title>Whole genome sequencing of Grifola frondosa 9006-11.</title>
        <authorList>
            <person name="Min B."/>
            <person name="Park H."/>
            <person name="Kim J.-G."/>
            <person name="Cho H."/>
            <person name="Oh Y.-L."/>
            <person name="Kong W.-S."/>
            <person name="Choi I.-G."/>
        </authorList>
    </citation>
    <scope>NUCLEOTIDE SEQUENCE [LARGE SCALE GENOMIC DNA]</scope>
    <source>
        <strain evidence="3 4">9006-11</strain>
    </source>
</reference>
<evidence type="ECO:0000259" key="2">
    <source>
        <dbReference type="Pfam" id="PF20152"/>
    </source>
</evidence>
<dbReference type="EMBL" id="LUGG01000003">
    <property type="protein sequence ID" value="OBZ76340.1"/>
    <property type="molecule type" value="Genomic_DNA"/>
</dbReference>
<feature type="transmembrane region" description="Helical" evidence="1">
    <location>
        <begin position="151"/>
        <end position="172"/>
    </location>
</feature>
<dbReference type="PANTHER" id="PTHR40465">
    <property type="entry name" value="CHROMOSOME 1, WHOLE GENOME SHOTGUN SEQUENCE"/>
    <property type="match status" value="1"/>
</dbReference>